<dbReference type="AlphaFoldDB" id="A0A1I4YWK9"/>
<accession>A0A1I4YWK9</accession>
<reference evidence="2 3" key="1">
    <citation type="submission" date="2016-10" db="EMBL/GenBank/DDBJ databases">
        <authorList>
            <person name="de Groot N.N."/>
        </authorList>
    </citation>
    <scope>NUCLEOTIDE SEQUENCE [LARGE SCALE GENOMIC DNA]</scope>
    <source>
        <strain evidence="2 3">DSM 17794</strain>
    </source>
</reference>
<keyword evidence="3" id="KW-1185">Reference proteome</keyword>
<dbReference type="Gene3D" id="2.160.20.120">
    <property type="match status" value="1"/>
</dbReference>
<evidence type="ECO:0000259" key="1">
    <source>
        <dbReference type="Pfam" id="PF10988"/>
    </source>
</evidence>
<evidence type="ECO:0000313" key="2">
    <source>
        <dbReference type="EMBL" id="SFN42347.1"/>
    </source>
</evidence>
<dbReference type="Pfam" id="PF10988">
    <property type="entry name" value="DUF2807"/>
    <property type="match status" value="1"/>
</dbReference>
<dbReference type="Proteomes" id="UP000199153">
    <property type="component" value="Unassembled WGS sequence"/>
</dbReference>
<gene>
    <name evidence="2" type="ORF">SAMN05660413_00993</name>
</gene>
<name>A0A1I4YWK9_9FLAO</name>
<dbReference type="STRING" id="287099.SAMN05660413_00993"/>
<evidence type="ECO:0000313" key="3">
    <source>
        <dbReference type="Proteomes" id="UP000199153"/>
    </source>
</evidence>
<sequence length="242" mass="26949">MLVFALFSCDSEDAPGCIQTAGEIVSEEIEVAAFEEINVFDDVKLFIQKGSEHKVVVETGKNLLSGVSVEVLDNRLHIRNEKPCNFLRDYGIIKVTVTTPTLSWLQNSSHQPIESIGILNFPEIWLRSLNQERDPEVYTNGDFILNLEVNSLRITNDNVSNYFLSGKVGRLDLFFAAGDGRLEAGGLEAAHVDLMHRGTNKLIVNPKESIKGDIFGFGDVIAINRPPEVSVNEHYTGRLIFE</sequence>
<proteinExistence type="predicted"/>
<organism evidence="2 3">
    <name type="scientific">Salegentibacter flavus</name>
    <dbReference type="NCBI Taxonomy" id="287099"/>
    <lineage>
        <taxon>Bacteria</taxon>
        <taxon>Pseudomonadati</taxon>
        <taxon>Bacteroidota</taxon>
        <taxon>Flavobacteriia</taxon>
        <taxon>Flavobacteriales</taxon>
        <taxon>Flavobacteriaceae</taxon>
        <taxon>Salegentibacter</taxon>
    </lineage>
</organism>
<dbReference type="EMBL" id="FOVL01000004">
    <property type="protein sequence ID" value="SFN42347.1"/>
    <property type="molecule type" value="Genomic_DNA"/>
</dbReference>
<feature type="domain" description="Putative auto-transporter adhesin head GIN" evidence="1">
    <location>
        <begin position="33"/>
        <end position="226"/>
    </location>
</feature>
<dbReference type="InterPro" id="IPR021255">
    <property type="entry name" value="DUF2807"/>
</dbReference>
<protein>
    <submittedName>
        <fullName evidence="2">Putative auto-transporter adhesin, head GIN domain</fullName>
    </submittedName>
</protein>